<keyword evidence="4 5" id="KW-0560">Oxidoreductase</keyword>
<dbReference type="Gene3D" id="3.40.30.10">
    <property type="entry name" value="Glutaredoxin"/>
    <property type="match status" value="1"/>
</dbReference>
<dbReference type="InterPro" id="IPR000889">
    <property type="entry name" value="Glutathione_peroxidase"/>
</dbReference>
<dbReference type="CDD" id="cd00340">
    <property type="entry name" value="GSH_Peroxidase"/>
    <property type="match status" value="1"/>
</dbReference>
<dbReference type="PANTHER" id="PTHR11592">
    <property type="entry name" value="GLUTATHIONE PEROXIDASE"/>
    <property type="match status" value="1"/>
</dbReference>
<organism evidence="7 8">
    <name type="scientific">Rhynchophorus ferrugineus</name>
    <name type="common">Red palm weevil</name>
    <name type="synonym">Curculio ferrugineus</name>
    <dbReference type="NCBI Taxonomy" id="354439"/>
    <lineage>
        <taxon>Eukaryota</taxon>
        <taxon>Metazoa</taxon>
        <taxon>Ecdysozoa</taxon>
        <taxon>Arthropoda</taxon>
        <taxon>Hexapoda</taxon>
        <taxon>Insecta</taxon>
        <taxon>Pterygota</taxon>
        <taxon>Neoptera</taxon>
        <taxon>Endopterygota</taxon>
        <taxon>Coleoptera</taxon>
        <taxon>Polyphaga</taxon>
        <taxon>Cucujiformia</taxon>
        <taxon>Curculionidae</taxon>
        <taxon>Dryophthorinae</taxon>
        <taxon>Rhynchophorus</taxon>
    </lineage>
</organism>
<dbReference type="Pfam" id="PF00255">
    <property type="entry name" value="GSHPx"/>
    <property type="match status" value="1"/>
</dbReference>
<dbReference type="InterPro" id="IPR013766">
    <property type="entry name" value="Thioredoxin_domain"/>
</dbReference>
<evidence type="ECO:0000313" key="7">
    <source>
        <dbReference type="EMBL" id="KAF7273964.1"/>
    </source>
</evidence>
<dbReference type="PRINTS" id="PR01011">
    <property type="entry name" value="GLUTPROXDASE"/>
</dbReference>
<evidence type="ECO:0000256" key="2">
    <source>
        <dbReference type="ARBA" id="ARBA00022559"/>
    </source>
</evidence>
<proteinExistence type="inferred from homology"/>
<accession>A0A834I6N6</accession>
<feature type="domain" description="Thioredoxin" evidence="6">
    <location>
        <begin position="88"/>
        <end position="251"/>
    </location>
</feature>
<comment type="caution">
    <text evidence="7">The sequence shown here is derived from an EMBL/GenBank/DDBJ whole genome shotgun (WGS) entry which is preliminary data.</text>
</comment>
<keyword evidence="2 5" id="KW-0575">Peroxidase</keyword>
<keyword evidence="3" id="KW-0712">Selenocysteine</keyword>
<dbReference type="OrthoDB" id="446890at2759"/>
<dbReference type="GO" id="GO:0006979">
    <property type="term" value="P:response to oxidative stress"/>
    <property type="evidence" value="ECO:0007669"/>
    <property type="project" value="InterPro"/>
</dbReference>
<dbReference type="EMBL" id="JAACXV010013200">
    <property type="protein sequence ID" value="KAF7273964.1"/>
    <property type="molecule type" value="Genomic_DNA"/>
</dbReference>
<evidence type="ECO:0000256" key="5">
    <source>
        <dbReference type="RuleBase" id="RU000499"/>
    </source>
</evidence>
<sequence length="251" mass="28952">MKTKNKINGSSLAEQYSCYSPFNILYQSHLGYGPVCLMTGIELIRRLWYLVSKKQWWCQDRGFQTINMLPFLLLTLVTFVLSGNPENYENASSIYDFTAQDIKGQDVPLEKYKGHVLLIVNVASFCDLTQRNYEQLNKLYEEYADSKGLRILAFPSNQFKQQEPGTNEEIAEFAAKHGAKFDLFSKIDVNGDNAHPVYKYLKHKQPGANEKDSSIEWNFTKFIVDKNGQVVERYPPQKDPLDLVSSLEKYF</sequence>
<dbReference type="InterPro" id="IPR029760">
    <property type="entry name" value="GPX_CS"/>
</dbReference>
<comment type="similarity">
    <text evidence="1 5">Belongs to the glutathione peroxidase family.</text>
</comment>
<dbReference type="FunFam" id="3.40.30.10:FF:000025">
    <property type="entry name" value="Glutathione peroxidase"/>
    <property type="match status" value="1"/>
</dbReference>
<dbReference type="PROSITE" id="PS51355">
    <property type="entry name" value="GLUTATHIONE_PEROXID_3"/>
    <property type="match status" value="1"/>
</dbReference>
<dbReference type="Proteomes" id="UP000625711">
    <property type="component" value="Unassembled WGS sequence"/>
</dbReference>
<dbReference type="GO" id="GO:0004601">
    <property type="term" value="F:peroxidase activity"/>
    <property type="evidence" value="ECO:0007669"/>
    <property type="project" value="UniProtKB-KW"/>
</dbReference>
<dbReference type="PROSITE" id="PS00763">
    <property type="entry name" value="GLUTATHIONE_PEROXID_2"/>
    <property type="match status" value="1"/>
</dbReference>
<evidence type="ECO:0000256" key="3">
    <source>
        <dbReference type="ARBA" id="ARBA00022933"/>
    </source>
</evidence>
<dbReference type="InterPro" id="IPR036249">
    <property type="entry name" value="Thioredoxin-like_sf"/>
</dbReference>
<reference evidence="7" key="1">
    <citation type="submission" date="2020-08" db="EMBL/GenBank/DDBJ databases">
        <title>Genome sequencing and assembly of the red palm weevil Rhynchophorus ferrugineus.</title>
        <authorList>
            <person name="Dias G.B."/>
            <person name="Bergman C.M."/>
            <person name="Manee M."/>
        </authorList>
    </citation>
    <scope>NUCLEOTIDE SEQUENCE</scope>
    <source>
        <strain evidence="7">AA-2017</strain>
        <tissue evidence="7">Whole larva</tissue>
    </source>
</reference>
<gene>
    <name evidence="7" type="ORF">GWI33_013341</name>
</gene>
<keyword evidence="8" id="KW-1185">Reference proteome</keyword>
<dbReference type="AlphaFoldDB" id="A0A834I6N6"/>
<evidence type="ECO:0000256" key="1">
    <source>
        <dbReference type="ARBA" id="ARBA00006926"/>
    </source>
</evidence>
<evidence type="ECO:0000256" key="4">
    <source>
        <dbReference type="ARBA" id="ARBA00023002"/>
    </source>
</evidence>
<name>A0A834I6N6_RHYFE</name>
<dbReference type="PROSITE" id="PS51352">
    <property type="entry name" value="THIOREDOXIN_2"/>
    <property type="match status" value="1"/>
</dbReference>
<evidence type="ECO:0000313" key="8">
    <source>
        <dbReference type="Proteomes" id="UP000625711"/>
    </source>
</evidence>
<evidence type="ECO:0000259" key="6">
    <source>
        <dbReference type="PROSITE" id="PS51352"/>
    </source>
</evidence>
<dbReference type="PANTHER" id="PTHR11592:SF134">
    <property type="entry name" value="PHOSPHOLIPID HYDROPEROXIDE GLUTATHIONE PEROXIDASE"/>
    <property type="match status" value="1"/>
</dbReference>
<dbReference type="SUPFAM" id="SSF52833">
    <property type="entry name" value="Thioredoxin-like"/>
    <property type="match status" value="1"/>
</dbReference>
<protein>
    <recommendedName>
        <fullName evidence="5">Glutathione peroxidase</fullName>
    </recommendedName>
</protein>